<name>A0ABW8C8Z4_9ACTN</name>
<accession>A0ABW8C8Z4</accession>
<evidence type="ECO:0000313" key="2">
    <source>
        <dbReference type="EMBL" id="MFI9101861.1"/>
    </source>
</evidence>
<dbReference type="Gene3D" id="3.40.630.30">
    <property type="match status" value="1"/>
</dbReference>
<comment type="caution">
    <text evidence="2">The sequence shown here is derived from an EMBL/GenBank/DDBJ whole genome shotgun (WGS) entry which is preliminary data.</text>
</comment>
<protein>
    <submittedName>
        <fullName evidence="2">GNAT family N-acetyltransferase</fullName>
        <ecNumber evidence="2">2.3.1.-</ecNumber>
    </submittedName>
</protein>
<evidence type="ECO:0000259" key="1">
    <source>
        <dbReference type="PROSITE" id="PS51729"/>
    </source>
</evidence>
<organism evidence="2 3">
    <name type="scientific">Streptomyces fildesensis</name>
    <dbReference type="NCBI Taxonomy" id="375757"/>
    <lineage>
        <taxon>Bacteria</taxon>
        <taxon>Bacillati</taxon>
        <taxon>Actinomycetota</taxon>
        <taxon>Actinomycetes</taxon>
        <taxon>Kitasatosporales</taxon>
        <taxon>Streptomycetaceae</taxon>
        <taxon>Streptomyces</taxon>
    </lineage>
</organism>
<dbReference type="SUPFAM" id="SSF55729">
    <property type="entry name" value="Acyl-CoA N-acyltransferases (Nat)"/>
    <property type="match status" value="1"/>
</dbReference>
<keyword evidence="2" id="KW-0808">Transferase</keyword>
<proteinExistence type="predicted"/>
<gene>
    <name evidence="2" type="ORF">ACIGXA_15205</name>
</gene>
<feature type="domain" description="N-acetyltransferase" evidence="1">
    <location>
        <begin position="4"/>
        <end position="101"/>
    </location>
</feature>
<keyword evidence="3" id="KW-1185">Reference proteome</keyword>
<dbReference type="Proteomes" id="UP001614394">
    <property type="component" value="Unassembled WGS sequence"/>
</dbReference>
<dbReference type="EMBL" id="JBITYG010000004">
    <property type="protein sequence ID" value="MFI9101861.1"/>
    <property type="molecule type" value="Genomic_DNA"/>
</dbReference>
<dbReference type="EC" id="2.3.1.-" evidence="2"/>
<dbReference type="RefSeq" id="WP_399648789.1">
    <property type="nucleotide sequence ID" value="NZ_JBITYG010000004.1"/>
</dbReference>
<reference evidence="2 3" key="1">
    <citation type="submission" date="2024-10" db="EMBL/GenBank/DDBJ databases">
        <title>The Natural Products Discovery Center: Release of the First 8490 Sequenced Strains for Exploring Actinobacteria Biosynthetic Diversity.</title>
        <authorList>
            <person name="Kalkreuter E."/>
            <person name="Kautsar S.A."/>
            <person name="Yang D."/>
            <person name="Bader C.D."/>
            <person name="Teijaro C.N."/>
            <person name="Fluegel L."/>
            <person name="Davis C.M."/>
            <person name="Simpson J.R."/>
            <person name="Lauterbach L."/>
            <person name="Steele A.D."/>
            <person name="Gui C."/>
            <person name="Meng S."/>
            <person name="Li G."/>
            <person name="Viehrig K."/>
            <person name="Ye F."/>
            <person name="Su P."/>
            <person name="Kiefer A.F."/>
            <person name="Nichols A."/>
            <person name="Cepeda A.J."/>
            <person name="Yan W."/>
            <person name="Fan B."/>
            <person name="Jiang Y."/>
            <person name="Adhikari A."/>
            <person name="Zheng C.-J."/>
            <person name="Schuster L."/>
            <person name="Cowan T.M."/>
            <person name="Smanski M.J."/>
            <person name="Chevrette M.G."/>
            <person name="De Carvalho L.P.S."/>
            <person name="Shen B."/>
        </authorList>
    </citation>
    <scope>NUCLEOTIDE SEQUENCE [LARGE SCALE GENOMIC DNA]</scope>
    <source>
        <strain evidence="2 3">NPDC053399</strain>
    </source>
</reference>
<evidence type="ECO:0000313" key="3">
    <source>
        <dbReference type="Proteomes" id="UP001614394"/>
    </source>
</evidence>
<dbReference type="InterPro" id="IPR016181">
    <property type="entry name" value="Acyl_CoA_acyltransferase"/>
</dbReference>
<dbReference type="InterPro" id="IPR031165">
    <property type="entry name" value="GNAT_YJDJ"/>
</dbReference>
<dbReference type="PROSITE" id="PS51729">
    <property type="entry name" value="GNAT_YJDJ"/>
    <property type="match status" value="1"/>
</dbReference>
<keyword evidence="2" id="KW-0012">Acyltransferase</keyword>
<sequence>MDIRDERAAGRLGAWAGDELIGRINYFVLEDDGTGGGSALVAVHTVVEPGHQGEGIAGALAGALYELAAAEGRAVVPLCPYVAAWSVKHSDLAPEPDPALAGRAQERLLADPDLW</sequence>
<dbReference type="GO" id="GO:0016746">
    <property type="term" value="F:acyltransferase activity"/>
    <property type="evidence" value="ECO:0007669"/>
    <property type="project" value="UniProtKB-KW"/>
</dbReference>
<dbReference type="Pfam" id="PF14542">
    <property type="entry name" value="Acetyltransf_CG"/>
    <property type="match status" value="1"/>
</dbReference>